<feature type="transmembrane region" description="Helical" evidence="4">
    <location>
        <begin position="137"/>
        <end position="162"/>
    </location>
</feature>
<dbReference type="GO" id="GO:0022857">
    <property type="term" value="F:transmembrane transporter activity"/>
    <property type="evidence" value="ECO:0007669"/>
    <property type="project" value="InterPro"/>
</dbReference>
<feature type="transmembrane region" description="Helical" evidence="4">
    <location>
        <begin position="168"/>
        <end position="189"/>
    </location>
</feature>
<dbReference type="SUPFAM" id="SSF103473">
    <property type="entry name" value="MFS general substrate transporter"/>
    <property type="match status" value="1"/>
</dbReference>
<dbReference type="InterPro" id="IPR011701">
    <property type="entry name" value="MFS"/>
</dbReference>
<evidence type="ECO:0000256" key="3">
    <source>
        <dbReference type="ARBA" id="ARBA00023136"/>
    </source>
</evidence>
<dbReference type="InterPro" id="IPR020846">
    <property type="entry name" value="MFS_dom"/>
</dbReference>
<feature type="transmembrane region" description="Helical" evidence="4">
    <location>
        <begin position="371"/>
        <end position="390"/>
    </location>
</feature>
<keyword evidence="2 4" id="KW-1133">Transmembrane helix</keyword>
<dbReference type="OrthoDB" id="5317164at2"/>
<accession>A0A424WBT4</accession>
<dbReference type="AlphaFoldDB" id="A0A424WBT4"/>
<evidence type="ECO:0000256" key="2">
    <source>
        <dbReference type="ARBA" id="ARBA00022989"/>
    </source>
</evidence>
<dbReference type="InterPro" id="IPR052524">
    <property type="entry name" value="MFS_Cyanate_Porter"/>
</dbReference>
<dbReference type="PROSITE" id="PS50850">
    <property type="entry name" value="MFS"/>
    <property type="match status" value="1"/>
</dbReference>
<dbReference type="Pfam" id="PF07690">
    <property type="entry name" value="MFS_1"/>
    <property type="match status" value="1"/>
</dbReference>
<organism evidence="6 7">
    <name type="scientific">Alcaligenes xylosoxydans xylosoxydans</name>
    <name type="common">Achromobacter xylosoxidans</name>
    <dbReference type="NCBI Taxonomy" id="85698"/>
    <lineage>
        <taxon>Bacteria</taxon>
        <taxon>Pseudomonadati</taxon>
        <taxon>Pseudomonadota</taxon>
        <taxon>Betaproteobacteria</taxon>
        <taxon>Burkholderiales</taxon>
        <taxon>Alcaligenaceae</taxon>
        <taxon>Achromobacter</taxon>
    </lineage>
</organism>
<protein>
    <submittedName>
        <fullName evidence="6">MFS transporter</fullName>
    </submittedName>
</protein>
<feature type="transmembrane region" description="Helical" evidence="4">
    <location>
        <begin position="85"/>
        <end position="101"/>
    </location>
</feature>
<feature type="transmembrane region" description="Helical" evidence="4">
    <location>
        <begin position="282"/>
        <end position="301"/>
    </location>
</feature>
<dbReference type="Proteomes" id="UP000285324">
    <property type="component" value="Unassembled WGS sequence"/>
</dbReference>
<feature type="transmembrane region" description="Helical" evidence="4">
    <location>
        <begin position="258"/>
        <end position="275"/>
    </location>
</feature>
<evidence type="ECO:0000256" key="1">
    <source>
        <dbReference type="ARBA" id="ARBA00022692"/>
    </source>
</evidence>
<feature type="domain" description="Major facilitator superfamily (MFS) profile" evidence="5">
    <location>
        <begin position="16"/>
        <end position="395"/>
    </location>
</feature>
<name>A0A424WBT4_ALCXX</name>
<feature type="transmembrane region" description="Helical" evidence="4">
    <location>
        <begin position="307"/>
        <end position="327"/>
    </location>
</feature>
<keyword evidence="1 4" id="KW-0812">Transmembrane</keyword>
<evidence type="ECO:0000259" key="5">
    <source>
        <dbReference type="PROSITE" id="PS50850"/>
    </source>
</evidence>
<feature type="transmembrane region" description="Helical" evidence="4">
    <location>
        <begin position="339"/>
        <end position="359"/>
    </location>
</feature>
<comment type="caution">
    <text evidence="6">The sequence shown here is derived from an EMBL/GenBank/DDBJ whole genome shotgun (WGS) entry which is preliminary data.</text>
</comment>
<dbReference type="InterPro" id="IPR036259">
    <property type="entry name" value="MFS_trans_sf"/>
</dbReference>
<feature type="transmembrane region" description="Helical" evidence="4">
    <location>
        <begin position="12"/>
        <end position="33"/>
    </location>
</feature>
<dbReference type="RefSeq" id="WP_118932954.1">
    <property type="nucleotide sequence ID" value="NZ_CP061008.1"/>
</dbReference>
<dbReference type="PANTHER" id="PTHR23523:SF2">
    <property type="entry name" value="2-NITROIMIDAZOLE TRANSPORTER"/>
    <property type="match status" value="1"/>
</dbReference>
<feature type="transmembrane region" description="Helical" evidence="4">
    <location>
        <begin position="53"/>
        <end position="73"/>
    </location>
</feature>
<dbReference type="EMBL" id="QVXO01000022">
    <property type="protein sequence ID" value="RPJ90813.1"/>
    <property type="molecule type" value="Genomic_DNA"/>
</dbReference>
<sequence length="428" mass="44108">MNSHIPTSKRPAGHPVLLIAGILCMSMALRAPITGVPPLTGMIREQLGLSATAAGMLITLPLLAFAVVSLFAAGLARRHGLERSLFAAMLLIAAGIVVRTLGPAWSLFLGTVVIGAGIAIGNVLLPSLLKRDFPQQLAGLTSAYVLTMSLAAGLASAIAIPLAGLSDAAWRFSSGCLLVLPVLSALLWLPQLANHTAPAASTAHAPHGPRLWRSALAWQVTLFLGINSFVFYVGVSWLPAILRDAGYTAERAGTLHGLLQLMSAVPALFLAPLVRRLRDQRGAAFCAAAASFVAFAGLIVAPGWATLWIVLMGLGTGGGIILGLAFVGLRASHAQQAAALSGMAQCVGYLFAASGPALAGTLHDTQGDWTLALALCAVLCLAMAATGLYAGRSIQIGQYRDAALKSVGPGFSTSAPVARARRSPARRS</sequence>
<evidence type="ECO:0000313" key="7">
    <source>
        <dbReference type="Proteomes" id="UP000285324"/>
    </source>
</evidence>
<feature type="transmembrane region" description="Helical" evidence="4">
    <location>
        <begin position="107"/>
        <end position="125"/>
    </location>
</feature>
<gene>
    <name evidence="6" type="ORF">DY367_15790</name>
</gene>
<evidence type="ECO:0000256" key="4">
    <source>
        <dbReference type="SAM" id="Phobius"/>
    </source>
</evidence>
<proteinExistence type="predicted"/>
<feature type="transmembrane region" description="Helical" evidence="4">
    <location>
        <begin position="216"/>
        <end position="238"/>
    </location>
</feature>
<evidence type="ECO:0000313" key="6">
    <source>
        <dbReference type="EMBL" id="RPJ90813.1"/>
    </source>
</evidence>
<dbReference type="Gene3D" id="1.20.1250.20">
    <property type="entry name" value="MFS general substrate transporter like domains"/>
    <property type="match status" value="1"/>
</dbReference>
<reference evidence="6 7" key="1">
    <citation type="submission" date="2018-08" db="EMBL/GenBank/DDBJ databases">
        <title>Achromobacter xylosoxidans Genome sequencing and assembly.</title>
        <authorList>
            <person name="Wang R."/>
            <person name="Rensing C."/>
            <person name="Li Y."/>
        </authorList>
    </citation>
    <scope>NUCLEOTIDE SEQUENCE [LARGE SCALE GENOMIC DNA]</scope>
    <source>
        <strain evidence="6 7">GD003A</strain>
    </source>
</reference>
<dbReference type="PANTHER" id="PTHR23523">
    <property type="match status" value="1"/>
</dbReference>
<keyword evidence="3 4" id="KW-0472">Membrane</keyword>